<name>A0A2L0F7I4_SORCE</name>
<evidence type="ECO:0000256" key="1">
    <source>
        <dbReference type="SAM" id="MobiDB-lite"/>
    </source>
</evidence>
<organism evidence="2 3">
    <name type="scientific">Sorangium cellulosum</name>
    <name type="common">Polyangium cellulosum</name>
    <dbReference type="NCBI Taxonomy" id="56"/>
    <lineage>
        <taxon>Bacteria</taxon>
        <taxon>Pseudomonadati</taxon>
        <taxon>Myxococcota</taxon>
        <taxon>Polyangia</taxon>
        <taxon>Polyangiales</taxon>
        <taxon>Polyangiaceae</taxon>
        <taxon>Sorangium</taxon>
    </lineage>
</organism>
<feature type="region of interest" description="Disordered" evidence="1">
    <location>
        <begin position="1"/>
        <end position="25"/>
    </location>
</feature>
<evidence type="ECO:0000313" key="2">
    <source>
        <dbReference type="EMBL" id="AUX47520.1"/>
    </source>
</evidence>
<reference evidence="2 3" key="1">
    <citation type="submission" date="2015-09" db="EMBL/GenBank/DDBJ databases">
        <title>Sorangium comparison.</title>
        <authorList>
            <person name="Zaburannyi N."/>
            <person name="Bunk B."/>
            <person name="Overmann J."/>
            <person name="Mueller R."/>
        </authorList>
    </citation>
    <scope>NUCLEOTIDE SEQUENCE [LARGE SCALE GENOMIC DNA]</scope>
    <source>
        <strain evidence="2 3">So ce26</strain>
    </source>
</reference>
<accession>A0A2L0F7I4</accession>
<dbReference type="Proteomes" id="UP000238348">
    <property type="component" value="Chromosome"/>
</dbReference>
<dbReference type="EMBL" id="CP012673">
    <property type="protein sequence ID" value="AUX47520.1"/>
    <property type="molecule type" value="Genomic_DNA"/>
</dbReference>
<protein>
    <submittedName>
        <fullName evidence="2">Uncharacterized protein</fullName>
    </submittedName>
</protein>
<gene>
    <name evidence="2" type="ORF">SOCE26_090410</name>
</gene>
<evidence type="ECO:0000313" key="3">
    <source>
        <dbReference type="Proteomes" id="UP000238348"/>
    </source>
</evidence>
<sequence>MGACPPSGGCGDHQATGRSKSGFQAQERVCASAAKRMKSGG</sequence>
<proteinExistence type="predicted"/>
<dbReference type="AlphaFoldDB" id="A0A2L0F7I4"/>